<keyword evidence="3" id="KW-1185">Reference proteome</keyword>
<proteinExistence type="predicted"/>
<dbReference type="PROSITE" id="PS51257">
    <property type="entry name" value="PROKAR_LIPOPROTEIN"/>
    <property type="match status" value="1"/>
</dbReference>
<protein>
    <submittedName>
        <fullName evidence="2">Uncharacterized protein</fullName>
    </submittedName>
</protein>
<dbReference type="EMBL" id="CP028913">
    <property type="protein sequence ID" value="AWB94719.1"/>
    <property type="molecule type" value="Genomic_DNA"/>
</dbReference>
<dbReference type="OrthoDB" id="5005615at2"/>
<dbReference type="RefSeq" id="WP_108594541.1">
    <property type="nucleotide sequence ID" value="NZ_CP028913.1"/>
</dbReference>
<feature type="chain" id="PRO_5015676701" evidence="1">
    <location>
        <begin position="31"/>
        <end position="236"/>
    </location>
</feature>
<dbReference type="AlphaFoldDB" id="A0A2S0WTQ5"/>
<reference evidence="2 3" key="1">
    <citation type="submission" date="2018-04" db="EMBL/GenBank/DDBJ databases">
        <authorList>
            <person name="Li J."/>
        </authorList>
    </citation>
    <scope>NUCLEOTIDE SEQUENCE [LARGE SCALE GENOMIC DNA]</scope>
    <source>
        <strain evidence="3">30A</strain>
    </source>
</reference>
<organism evidence="2 3">
    <name type="scientific">Agromyces badenianii</name>
    <dbReference type="NCBI Taxonomy" id="2080742"/>
    <lineage>
        <taxon>Bacteria</taxon>
        <taxon>Bacillati</taxon>
        <taxon>Actinomycetota</taxon>
        <taxon>Actinomycetes</taxon>
        <taxon>Micrococcales</taxon>
        <taxon>Microbacteriaceae</taxon>
        <taxon>Agromyces</taxon>
    </lineage>
</organism>
<sequence>MNTVARRFSIIASVAAALALSGCTFGPPVATPSPEAVATPTPTPTAEPAPVDPLTRVAEIVVRPEHLEFRDAADTVVSTLSYDADTATFVGTLSTVFAAEPGQTESPGGMEGPPATAYWWGDGVRVWDDHDESNGWGPIDMNVSILFTAPVVGDGITVRTSTGFAPGSDVQALAAELGEPWYGSGYDQVRVETGEPIGEQNFDEYENAYSVAVNAWEAYGSSGAVLAPWNFGIGHV</sequence>
<feature type="signal peptide" evidence="1">
    <location>
        <begin position="1"/>
        <end position="30"/>
    </location>
</feature>
<evidence type="ECO:0000256" key="1">
    <source>
        <dbReference type="SAM" id="SignalP"/>
    </source>
</evidence>
<dbReference type="Proteomes" id="UP000244729">
    <property type="component" value="Chromosome"/>
</dbReference>
<evidence type="ECO:0000313" key="3">
    <source>
        <dbReference type="Proteomes" id="UP000244729"/>
    </source>
</evidence>
<gene>
    <name evidence="2" type="ORF">DCE93_02805</name>
</gene>
<keyword evidence="1" id="KW-0732">Signal</keyword>
<dbReference type="KEGG" id="agm:DCE93_02805"/>
<accession>A0A2S0WTQ5</accession>
<name>A0A2S0WTQ5_9MICO</name>
<evidence type="ECO:0000313" key="2">
    <source>
        <dbReference type="EMBL" id="AWB94719.1"/>
    </source>
</evidence>